<dbReference type="NCBIfam" id="TIGR01783">
    <property type="entry name" value="TonB-siderophor"/>
    <property type="match status" value="1"/>
</dbReference>
<dbReference type="RefSeq" id="WP_145750334.1">
    <property type="nucleotide sequence ID" value="NZ_VITN01000006.1"/>
</dbReference>
<dbReference type="GO" id="GO:0009279">
    <property type="term" value="C:cell outer membrane"/>
    <property type="evidence" value="ECO:0007669"/>
    <property type="project" value="UniProtKB-SubCell"/>
</dbReference>
<evidence type="ECO:0000256" key="14">
    <source>
        <dbReference type="PROSITE-ProRule" id="PRU01360"/>
    </source>
</evidence>
<dbReference type="InterPro" id="IPR037066">
    <property type="entry name" value="Plug_dom_sf"/>
</dbReference>
<keyword evidence="6 14" id="KW-0812">Transmembrane</keyword>
<gene>
    <name evidence="19" type="ORF">FBZ89_106255</name>
</gene>
<protein>
    <submittedName>
        <fullName evidence="19">Catecholate siderophore receptor</fullName>
    </submittedName>
</protein>
<keyword evidence="8" id="KW-0408">Iron</keyword>
<dbReference type="GO" id="GO:0015891">
    <property type="term" value="P:siderophore transport"/>
    <property type="evidence" value="ECO:0007669"/>
    <property type="project" value="InterPro"/>
</dbReference>
<keyword evidence="7 16" id="KW-0732">Signal</keyword>
<proteinExistence type="inferred from homology"/>
<dbReference type="InterPro" id="IPR039426">
    <property type="entry name" value="TonB-dep_rcpt-like"/>
</dbReference>
<dbReference type="OrthoDB" id="9760333at2"/>
<dbReference type="PANTHER" id="PTHR32552:SF68">
    <property type="entry name" value="FERRICHROME OUTER MEMBRANE TRANSPORTER_PHAGE RECEPTOR"/>
    <property type="match status" value="1"/>
</dbReference>
<evidence type="ECO:0000256" key="6">
    <source>
        <dbReference type="ARBA" id="ARBA00022692"/>
    </source>
</evidence>
<sequence>MRARLLLSVCLFTALPPLALLPATAMAAGPDEAGAAEGAKSGGALPEVVVSADRQAAMGYNPKDAVSATRMDMALRDVPQTVNVVPLAVMRDQGALSLQDVMRNIPGIGLSTGDGQRDQVSIRGFSAITDQYVDGLRDDALYFRDLSNLQSVEVVKGPASVLYGRGSSGGLINRITKKPGIDLAEASFRYGGWDDRRGEVDLAHVLPDTGIALRLTGAIEAADSYRQQQFLDRKAVAPSVEFNLDEKTKLLVQADYLEDKRVTDFGIPAYHGLPVDVAPGTYYGAANARDADYSQSRVRSTTETLTHEVNDSLSLRNAFRYYRYNLDRRNTLVGSVNEAARTAALTRSIVGRYEHGWFNQSEAVQKFSVAGIDNQLLLGLEVGHQTKDAITYSQGTVATVALFNPVLPTLNPGTFGTITANNRGLFDTTGVYAQDMVTLLPQLKALVGMRFDKFEQRTLQHVAGLANLSRTDRNWSPRAGLVWQPTDAQAEVAQSYYVSWSRSFQPSGEAFSVAANNADIAPESTRNVEVGAKLDFWQGRLSTTASLFRLERSGIKTTDPVTQKLLPIGVQRTDGVELTGALDLSDGWKAIAGYAYLDARVTESVAKDAGQNVQGKRATITPRHSTNLWLTKAFGDRFGLGGGMNYVGDRYANPGNTVTLPSYVTVDAMAWYRQGPVTLQVNVYNIADERYIVSAHGTSPNLNLPGSPRSVMGSVKISY</sequence>
<dbReference type="AlphaFoldDB" id="A0A560FGW2"/>
<accession>A0A560FGW2</accession>
<dbReference type="Proteomes" id="UP000319859">
    <property type="component" value="Unassembled WGS sequence"/>
</dbReference>
<evidence type="ECO:0000256" key="7">
    <source>
        <dbReference type="ARBA" id="ARBA00022729"/>
    </source>
</evidence>
<keyword evidence="5" id="KW-0410">Iron transport</keyword>
<dbReference type="GO" id="GO:0015344">
    <property type="term" value="F:siderophore uptake transmembrane transporter activity"/>
    <property type="evidence" value="ECO:0007669"/>
    <property type="project" value="TreeGrafter"/>
</dbReference>
<dbReference type="PANTHER" id="PTHR32552">
    <property type="entry name" value="FERRICHROME IRON RECEPTOR-RELATED"/>
    <property type="match status" value="1"/>
</dbReference>
<dbReference type="SUPFAM" id="SSF56935">
    <property type="entry name" value="Porins"/>
    <property type="match status" value="1"/>
</dbReference>
<keyword evidence="4 14" id="KW-1134">Transmembrane beta strand</keyword>
<feature type="domain" description="TonB-dependent receptor-like beta-barrel" evidence="17">
    <location>
        <begin position="243"/>
        <end position="686"/>
    </location>
</feature>
<evidence type="ECO:0000256" key="5">
    <source>
        <dbReference type="ARBA" id="ARBA00022496"/>
    </source>
</evidence>
<dbReference type="EMBL" id="VITN01000006">
    <property type="protein sequence ID" value="TWB20851.1"/>
    <property type="molecule type" value="Genomic_DNA"/>
</dbReference>
<dbReference type="GO" id="GO:0038023">
    <property type="term" value="F:signaling receptor activity"/>
    <property type="evidence" value="ECO:0007669"/>
    <property type="project" value="InterPro"/>
</dbReference>
<name>A0A560FGW2_9PROT</name>
<comment type="similarity">
    <text evidence="2 14 15">Belongs to the TonB-dependent receptor family.</text>
</comment>
<dbReference type="Pfam" id="PF00593">
    <property type="entry name" value="TonB_dep_Rec_b-barrel"/>
    <property type="match status" value="1"/>
</dbReference>
<keyword evidence="12 19" id="KW-0675">Receptor</keyword>
<evidence type="ECO:0000313" key="19">
    <source>
        <dbReference type="EMBL" id="TWB20851.1"/>
    </source>
</evidence>
<evidence type="ECO:0000256" key="3">
    <source>
        <dbReference type="ARBA" id="ARBA00022448"/>
    </source>
</evidence>
<keyword evidence="3 14" id="KW-0813">Transport</keyword>
<keyword evidence="11 14" id="KW-0472">Membrane</keyword>
<evidence type="ECO:0000259" key="18">
    <source>
        <dbReference type="Pfam" id="PF07715"/>
    </source>
</evidence>
<evidence type="ECO:0000256" key="15">
    <source>
        <dbReference type="RuleBase" id="RU003357"/>
    </source>
</evidence>
<dbReference type="PROSITE" id="PS52016">
    <property type="entry name" value="TONB_DEPENDENT_REC_3"/>
    <property type="match status" value="1"/>
</dbReference>
<keyword evidence="10 15" id="KW-0798">TonB box</keyword>
<evidence type="ECO:0000256" key="11">
    <source>
        <dbReference type="ARBA" id="ARBA00023136"/>
    </source>
</evidence>
<evidence type="ECO:0000256" key="16">
    <source>
        <dbReference type="SAM" id="SignalP"/>
    </source>
</evidence>
<dbReference type="CDD" id="cd01347">
    <property type="entry name" value="ligand_gated_channel"/>
    <property type="match status" value="1"/>
</dbReference>
<evidence type="ECO:0000256" key="13">
    <source>
        <dbReference type="ARBA" id="ARBA00023237"/>
    </source>
</evidence>
<evidence type="ECO:0000256" key="9">
    <source>
        <dbReference type="ARBA" id="ARBA00023065"/>
    </source>
</evidence>
<keyword evidence="13 14" id="KW-0998">Cell outer membrane</keyword>
<organism evidence="19 20">
    <name type="scientific">Nitrospirillum amazonense</name>
    <dbReference type="NCBI Taxonomy" id="28077"/>
    <lineage>
        <taxon>Bacteria</taxon>
        <taxon>Pseudomonadati</taxon>
        <taxon>Pseudomonadota</taxon>
        <taxon>Alphaproteobacteria</taxon>
        <taxon>Rhodospirillales</taxon>
        <taxon>Azospirillaceae</taxon>
        <taxon>Nitrospirillum</taxon>
    </lineage>
</organism>
<feature type="chain" id="PRO_5022106827" evidence="16">
    <location>
        <begin position="28"/>
        <end position="719"/>
    </location>
</feature>
<evidence type="ECO:0000259" key="17">
    <source>
        <dbReference type="Pfam" id="PF00593"/>
    </source>
</evidence>
<reference evidence="19 20" key="1">
    <citation type="submission" date="2019-06" db="EMBL/GenBank/DDBJ databases">
        <title>Genomic Encyclopedia of Type Strains, Phase IV (KMG-V): Genome sequencing to study the core and pangenomes of soil and plant-associated prokaryotes.</title>
        <authorList>
            <person name="Whitman W."/>
        </authorList>
    </citation>
    <scope>NUCLEOTIDE SEQUENCE [LARGE SCALE GENOMIC DNA]</scope>
    <source>
        <strain evidence="19 20">BR 11880</strain>
    </source>
</reference>
<feature type="domain" description="TonB-dependent receptor plug" evidence="18">
    <location>
        <begin position="75"/>
        <end position="170"/>
    </location>
</feature>
<comment type="caution">
    <text evidence="19">The sequence shown here is derived from an EMBL/GenBank/DDBJ whole genome shotgun (WGS) entry which is preliminary data.</text>
</comment>
<dbReference type="FunFam" id="2.170.130.10:FF:000001">
    <property type="entry name" value="Catecholate siderophore TonB-dependent receptor"/>
    <property type="match status" value="1"/>
</dbReference>
<comment type="subcellular location">
    <subcellularLocation>
        <location evidence="1 14">Cell outer membrane</location>
        <topology evidence="1 14">Multi-pass membrane protein</topology>
    </subcellularLocation>
</comment>
<evidence type="ECO:0000256" key="2">
    <source>
        <dbReference type="ARBA" id="ARBA00009810"/>
    </source>
</evidence>
<evidence type="ECO:0000256" key="4">
    <source>
        <dbReference type="ARBA" id="ARBA00022452"/>
    </source>
</evidence>
<dbReference type="Gene3D" id="2.40.170.20">
    <property type="entry name" value="TonB-dependent receptor, beta-barrel domain"/>
    <property type="match status" value="1"/>
</dbReference>
<dbReference type="Gene3D" id="2.170.130.10">
    <property type="entry name" value="TonB-dependent receptor, plug domain"/>
    <property type="match status" value="1"/>
</dbReference>
<evidence type="ECO:0000256" key="8">
    <source>
        <dbReference type="ARBA" id="ARBA00023004"/>
    </source>
</evidence>
<dbReference type="InterPro" id="IPR010105">
    <property type="entry name" value="TonB_sidphr_rcpt"/>
</dbReference>
<evidence type="ECO:0000256" key="10">
    <source>
        <dbReference type="ARBA" id="ARBA00023077"/>
    </source>
</evidence>
<keyword evidence="9" id="KW-0406">Ion transport</keyword>
<evidence type="ECO:0000313" key="20">
    <source>
        <dbReference type="Proteomes" id="UP000319859"/>
    </source>
</evidence>
<dbReference type="Pfam" id="PF07715">
    <property type="entry name" value="Plug"/>
    <property type="match status" value="1"/>
</dbReference>
<dbReference type="InterPro" id="IPR000531">
    <property type="entry name" value="Beta-barrel_TonB"/>
</dbReference>
<evidence type="ECO:0000256" key="1">
    <source>
        <dbReference type="ARBA" id="ARBA00004571"/>
    </source>
</evidence>
<dbReference type="InterPro" id="IPR036942">
    <property type="entry name" value="Beta-barrel_TonB_sf"/>
</dbReference>
<dbReference type="InterPro" id="IPR012910">
    <property type="entry name" value="Plug_dom"/>
</dbReference>
<evidence type="ECO:0000256" key="12">
    <source>
        <dbReference type="ARBA" id="ARBA00023170"/>
    </source>
</evidence>
<feature type="signal peptide" evidence="16">
    <location>
        <begin position="1"/>
        <end position="27"/>
    </location>
</feature>